<evidence type="ECO:0000313" key="3">
    <source>
        <dbReference type="Proteomes" id="UP000604475"/>
    </source>
</evidence>
<dbReference type="InterPro" id="IPR029032">
    <property type="entry name" value="AhpD-like"/>
</dbReference>
<dbReference type="Gene3D" id="1.20.1290.10">
    <property type="entry name" value="AhpD-like"/>
    <property type="match status" value="1"/>
</dbReference>
<keyword evidence="3" id="KW-1185">Reference proteome</keyword>
<evidence type="ECO:0000313" key="2">
    <source>
        <dbReference type="EMBL" id="MBL7630032.1"/>
    </source>
</evidence>
<sequence length="152" mass="16573">MTWLAWTARGRTPLDSVYGLLPEAYARHRELAEQLWRPGLVDPVVLELCRLRIARLLRCEPELAARTPAARAAGLTESKISRLADWPTAPGYSAAERAALAYAELFVIDPGAVTDELAADVTAYFTPPRAAALTLAIAVFDAIARFQVALEV</sequence>
<feature type="domain" description="Carboxymuconolactone decarboxylase-like" evidence="1">
    <location>
        <begin position="22"/>
        <end position="104"/>
    </location>
</feature>
<dbReference type="PANTHER" id="PTHR34846:SF10">
    <property type="entry name" value="CYTOPLASMIC PROTEIN"/>
    <property type="match status" value="1"/>
</dbReference>
<dbReference type="GO" id="GO:0051920">
    <property type="term" value="F:peroxiredoxin activity"/>
    <property type="evidence" value="ECO:0007669"/>
    <property type="project" value="InterPro"/>
</dbReference>
<comment type="caution">
    <text evidence="2">The sequence shown here is derived from an EMBL/GenBank/DDBJ whole genome shotgun (WGS) entry which is preliminary data.</text>
</comment>
<reference evidence="2" key="1">
    <citation type="submission" date="2020-12" db="EMBL/GenBank/DDBJ databases">
        <title>Genomic characterization of non-nitrogen-fixing Frankia strains.</title>
        <authorList>
            <person name="Carlos-Shanley C."/>
            <person name="Guerra T."/>
            <person name="Hahn D."/>
        </authorList>
    </citation>
    <scope>NUCLEOTIDE SEQUENCE</scope>
    <source>
        <strain evidence="2">CN6</strain>
    </source>
</reference>
<accession>A0A937UQA9</accession>
<proteinExistence type="predicted"/>
<organism evidence="2 3">
    <name type="scientific">Frankia nepalensis</name>
    <dbReference type="NCBI Taxonomy" id="1836974"/>
    <lineage>
        <taxon>Bacteria</taxon>
        <taxon>Bacillati</taxon>
        <taxon>Actinomycetota</taxon>
        <taxon>Actinomycetes</taxon>
        <taxon>Frankiales</taxon>
        <taxon>Frankiaceae</taxon>
        <taxon>Frankia</taxon>
    </lineage>
</organism>
<dbReference type="Proteomes" id="UP000604475">
    <property type="component" value="Unassembled WGS sequence"/>
</dbReference>
<dbReference type="InterPro" id="IPR003779">
    <property type="entry name" value="CMD-like"/>
</dbReference>
<gene>
    <name evidence="2" type="ORF">I7412_23255</name>
</gene>
<dbReference type="PANTHER" id="PTHR34846">
    <property type="entry name" value="4-CARBOXYMUCONOLACTONE DECARBOXYLASE FAMILY PROTEIN (AFU_ORTHOLOGUE AFUA_6G11590)"/>
    <property type="match status" value="1"/>
</dbReference>
<dbReference type="EMBL" id="JAEACQ010000241">
    <property type="protein sequence ID" value="MBL7630032.1"/>
    <property type="molecule type" value="Genomic_DNA"/>
</dbReference>
<protein>
    <submittedName>
        <fullName evidence="2">Carboxymuconolactone decarboxylase family protein</fullName>
    </submittedName>
</protein>
<dbReference type="SUPFAM" id="SSF69118">
    <property type="entry name" value="AhpD-like"/>
    <property type="match status" value="1"/>
</dbReference>
<dbReference type="AlphaFoldDB" id="A0A937UQA9"/>
<name>A0A937UQA9_9ACTN</name>
<dbReference type="Pfam" id="PF02627">
    <property type="entry name" value="CMD"/>
    <property type="match status" value="1"/>
</dbReference>
<dbReference type="RefSeq" id="WP_203006956.1">
    <property type="nucleotide sequence ID" value="NZ_JADWYU010000226.1"/>
</dbReference>
<evidence type="ECO:0000259" key="1">
    <source>
        <dbReference type="Pfam" id="PF02627"/>
    </source>
</evidence>